<organism evidence="13 14">
    <name type="scientific">Tumidithrix elongata BACA0141</name>
    <dbReference type="NCBI Taxonomy" id="2716417"/>
    <lineage>
        <taxon>Bacteria</taxon>
        <taxon>Bacillati</taxon>
        <taxon>Cyanobacteriota</taxon>
        <taxon>Cyanophyceae</taxon>
        <taxon>Pseudanabaenales</taxon>
        <taxon>Pseudanabaenaceae</taxon>
        <taxon>Tumidithrix</taxon>
        <taxon>Tumidithrix elongata</taxon>
    </lineage>
</organism>
<feature type="active site" description="Proton donor" evidence="12">
    <location>
        <position position="263"/>
    </location>
</feature>
<dbReference type="Pfam" id="PF03331">
    <property type="entry name" value="LpxC"/>
    <property type="match status" value="1"/>
</dbReference>
<evidence type="ECO:0000256" key="3">
    <source>
        <dbReference type="ARBA" id="ARBA00005002"/>
    </source>
</evidence>
<dbReference type="AlphaFoldDB" id="A0AAW9PUJ5"/>
<dbReference type="RefSeq" id="WP_330482582.1">
    <property type="nucleotide sequence ID" value="NZ_JAZBJZ010000013.1"/>
</dbReference>
<dbReference type="InterPro" id="IPR015870">
    <property type="entry name" value="UDP-acyl_N-AcGlcN_deAcase_N"/>
</dbReference>
<feature type="binding site" evidence="12">
    <location>
        <position position="240"/>
    </location>
    <ligand>
        <name>Zn(2+)</name>
        <dbReference type="ChEBI" id="CHEBI:29105"/>
    </ligand>
</feature>
<evidence type="ECO:0000256" key="7">
    <source>
        <dbReference type="ARBA" id="ARBA00022723"/>
    </source>
</evidence>
<evidence type="ECO:0000256" key="9">
    <source>
        <dbReference type="ARBA" id="ARBA00022833"/>
    </source>
</evidence>
<dbReference type="EMBL" id="JAZBJZ010000013">
    <property type="protein sequence ID" value="MEE3716156.1"/>
    <property type="molecule type" value="Genomic_DNA"/>
</dbReference>
<comment type="pathway">
    <text evidence="3 12">Glycolipid biosynthesis; lipid IV(A) biosynthesis; lipid IV(A) from (3R)-3-hydroxytetradecanoyl-[acyl-carrier-protein] and UDP-N-acetyl-alpha-D-glucosamine: step 2/6.</text>
</comment>
<evidence type="ECO:0000313" key="14">
    <source>
        <dbReference type="Proteomes" id="UP001333818"/>
    </source>
</evidence>
<sequence>MANQQTIAAPFSLSGIGLHTGEATSVRVLPSPPDTGRYFVHDGHSIPALVSTVSPTQLSTELKTATGASVRTVEHLLAALFGMGIDNARIELDRPEVPILDGSALPWVEAIALVGIESQTVSSPIFKPLSQTISVQHGDGFVVALPANSLRFTYGIEFDTEAIGKQWFSWAPSATNFFAEFAREIAPARTFTLAQYIEPMRAAGLIKGGNLENAIVCDRDRWLNPPLRFQDEPCRHKLLDLIGDLSLLGFLPQAHILAFKASHTLHTQFAQAIWTACK</sequence>
<protein>
    <recommendedName>
        <fullName evidence="4 12">UDP-3-O-acyl-N-acetylglucosamine deacetylase</fullName>
        <shortName evidence="12">UDP-3-O-acyl-GlcNAc deacetylase</shortName>
        <ecNumber evidence="4 12">3.5.1.108</ecNumber>
    </recommendedName>
    <alternativeName>
        <fullName evidence="12">UDP-3-O-[R-3-hydroxymyristoyl]-N-acetylglucosamine deacetylase</fullName>
    </alternativeName>
</protein>
<dbReference type="HAMAP" id="MF_00388">
    <property type="entry name" value="LpxC"/>
    <property type="match status" value="1"/>
</dbReference>
<gene>
    <name evidence="12 13" type="primary">lpxC</name>
    <name evidence="13" type="ORF">V2H45_05285</name>
</gene>
<comment type="similarity">
    <text evidence="12">Belongs to the LpxC family.</text>
</comment>
<reference evidence="13" key="1">
    <citation type="submission" date="2024-01" db="EMBL/GenBank/DDBJ databases">
        <title>Bank of Algae and Cyanobacteria of the Azores (BACA) strain genomes.</title>
        <authorList>
            <person name="Luz R."/>
            <person name="Cordeiro R."/>
            <person name="Fonseca A."/>
            <person name="Goncalves V."/>
        </authorList>
    </citation>
    <scope>NUCLEOTIDE SEQUENCE</scope>
    <source>
        <strain evidence="13">BACA0141</strain>
    </source>
</reference>
<name>A0AAW9PUJ5_9CYAN</name>
<dbReference type="GO" id="GO:0046872">
    <property type="term" value="F:metal ion binding"/>
    <property type="evidence" value="ECO:0007669"/>
    <property type="project" value="UniProtKB-KW"/>
</dbReference>
<evidence type="ECO:0000256" key="10">
    <source>
        <dbReference type="ARBA" id="ARBA00023098"/>
    </source>
</evidence>
<comment type="cofactor">
    <cofactor evidence="1 12">
        <name>Zn(2+)</name>
        <dbReference type="ChEBI" id="CHEBI:29105"/>
    </cofactor>
</comment>
<evidence type="ECO:0000256" key="6">
    <source>
        <dbReference type="ARBA" id="ARBA00022556"/>
    </source>
</evidence>
<dbReference type="InterPro" id="IPR004463">
    <property type="entry name" value="UDP-acyl_GlcNac_deAcase"/>
</dbReference>
<dbReference type="Gene3D" id="3.30.1700.10">
    <property type="entry name" value="lpxc deacetylase, domain 2"/>
    <property type="match status" value="1"/>
</dbReference>
<comment type="caution">
    <text evidence="13">The sequence shown here is derived from an EMBL/GenBank/DDBJ whole genome shotgun (WGS) entry which is preliminary data.</text>
</comment>
<feature type="binding site" evidence="12">
    <location>
        <position position="236"/>
    </location>
    <ligand>
        <name>Zn(2+)</name>
        <dbReference type="ChEBI" id="CHEBI:29105"/>
    </ligand>
</feature>
<proteinExistence type="inferred from homology"/>
<feature type="binding site" evidence="12">
    <location>
        <position position="75"/>
    </location>
    <ligand>
        <name>Zn(2+)</name>
        <dbReference type="ChEBI" id="CHEBI:29105"/>
    </ligand>
</feature>
<dbReference type="GO" id="GO:0009245">
    <property type="term" value="P:lipid A biosynthetic process"/>
    <property type="evidence" value="ECO:0007669"/>
    <property type="project" value="UniProtKB-UniRule"/>
</dbReference>
<keyword evidence="9 12" id="KW-0862">Zinc</keyword>
<dbReference type="GO" id="GO:0103117">
    <property type="term" value="F:UDP-3-O-acyl-N-acetylglucosamine deacetylase activity"/>
    <property type="evidence" value="ECO:0007669"/>
    <property type="project" value="UniProtKB-UniRule"/>
</dbReference>
<evidence type="ECO:0000256" key="12">
    <source>
        <dbReference type="HAMAP-Rule" id="MF_00388"/>
    </source>
</evidence>
<dbReference type="Gene3D" id="3.30.230.20">
    <property type="entry name" value="lpxc deacetylase, domain 1"/>
    <property type="match status" value="1"/>
</dbReference>
<keyword evidence="6 12" id="KW-0441">Lipid A biosynthesis</keyword>
<comment type="catalytic activity">
    <reaction evidence="11 12">
        <text>a UDP-3-O-[(3R)-3-hydroxyacyl]-N-acetyl-alpha-D-glucosamine + H2O = a UDP-3-O-[(3R)-3-hydroxyacyl]-alpha-D-glucosamine + acetate</text>
        <dbReference type="Rhea" id="RHEA:67816"/>
        <dbReference type="ChEBI" id="CHEBI:15377"/>
        <dbReference type="ChEBI" id="CHEBI:30089"/>
        <dbReference type="ChEBI" id="CHEBI:137740"/>
        <dbReference type="ChEBI" id="CHEBI:173225"/>
        <dbReference type="EC" id="3.5.1.108"/>
    </reaction>
</comment>
<dbReference type="InterPro" id="IPR011334">
    <property type="entry name" value="UDP-acyl_GlcNac_deAcase_C"/>
</dbReference>
<keyword evidence="5 12" id="KW-0444">Lipid biosynthesis</keyword>
<dbReference type="Proteomes" id="UP001333818">
    <property type="component" value="Unassembled WGS sequence"/>
</dbReference>
<evidence type="ECO:0000313" key="13">
    <source>
        <dbReference type="EMBL" id="MEE3716156.1"/>
    </source>
</evidence>
<evidence type="ECO:0000256" key="5">
    <source>
        <dbReference type="ARBA" id="ARBA00022516"/>
    </source>
</evidence>
<keyword evidence="10 12" id="KW-0443">Lipid metabolism</keyword>
<evidence type="ECO:0000256" key="11">
    <source>
        <dbReference type="ARBA" id="ARBA00024535"/>
    </source>
</evidence>
<keyword evidence="7 12" id="KW-0479">Metal-binding</keyword>
<dbReference type="PANTHER" id="PTHR33694:SF1">
    <property type="entry name" value="UDP-3-O-ACYL-N-ACETYLGLUCOSAMINE DEACETYLASE 1, MITOCHONDRIAL-RELATED"/>
    <property type="match status" value="1"/>
</dbReference>
<dbReference type="SUPFAM" id="SSF54211">
    <property type="entry name" value="Ribosomal protein S5 domain 2-like"/>
    <property type="match status" value="2"/>
</dbReference>
<dbReference type="PANTHER" id="PTHR33694">
    <property type="entry name" value="UDP-3-O-ACYL-N-ACETYLGLUCOSAMINE DEACETYLASE 1, MITOCHONDRIAL-RELATED"/>
    <property type="match status" value="1"/>
</dbReference>
<keyword evidence="8 12" id="KW-0378">Hydrolase</keyword>
<accession>A0AAW9PUJ5</accession>
<dbReference type="GO" id="GO:0016020">
    <property type="term" value="C:membrane"/>
    <property type="evidence" value="ECO:0007669"/>
    <property type="project" value="GOC"/>
</dbReference>
<dbReference type="InterPro" id="IPR020568">
    <property type="entry name" value="Ribosomal_Su5_D2-typ_SF"/>
</dbReference>
<evidence type="ECO:0000256" key="2">
    <source>
        <dbReference type="ARBA" id="ARBA00002923"/>
    </source>
</evidence>
<dbReference type="NCBIfam" id="TIGR00325">
    <property type="entry name" value="lpxC"/>
    <property type="match status" value="1"/>
</dbReference>
<keyword evidence="14" id="KW-1185">Reference proteome</keyword>
<evidence type="ECO:0000256" key="4">
    <source>
        <dbReference type="ARBA" id="ARBA00012745"/>
    </source>
</evidence>
<comment type="function">
    <text evidence="2 12">Catalyzes the hydrolysis of UDP-3-O-myristoyl-N-acetylglucosamine to form UDP-3-O-myristoylglucosamine and acetate, the committed step in lipid A biosynthesis.</text>
</comment>
<evidence type="ECO:0000256" key="1">
    <source>
        <dbReference type="ARBA" id="ARBA00001947"/>
    </source>
</evidence>
<evidence type="ECO:0000256" key="8">
    <source>
        <dbReference type="ARBA" id="ARBA00022801"/>
    </source>
</evidence>
<dbReference type="EC" id="3.5.1.108" evidence="4 12"/>